<comment type="subunit">
    <text evidence="11">Monomer.</text>
</comment>
<dbReference type="GO" id="GO:0005524">
    <property type="term" value="F:ATP binding"/>
    <property type="evidence" value="ECO:0007669"/>
    <property type="project" value="UniProtKB-UniRule"/>
</dbReference>
<evidence type="ECO:0000256" key="10">
    <source>
        <dbReference type="ARBA" id="ARBA00048567"/>
    </source>
</evidence>
<feature type="binding site" evidence="11">
    <location>
        <begin position="12"/>
        <end position="17"/>
    </location>
    <ligand>
        <name>ATP</name>
        <dbReference type="ChEBI" id="CHEBI:30616"/>
    </ligand>
</feature>
<comment type="function">
    <text evidence="11">Catalyzes the specific phosphorylation of the 3-hydroxyl group of shikimic acid using ATP as a cosubstrate.</text>
</comment>
<feature type="binding site" evidence="11">
    <location>
        <position position="59"/>
    </location>
    <ligand>
        <name>substrate</name>
    </ligand>
</feature>
<comment type="cofactor">
    <cofactor evidence="11">
        <name>Mg(2+)</name>
        <dbReference type="ChEBI" id="CHEBI:18420"/>
    </cofactor>
    <text evidence="11">Binds 1 Mg(2+) ion per subunit.</text>
</comment>
<evidence type="ECO:0000313" key="12">
    <source>
        <dbReference type="EMBL" id="PZR04891.1"/>
    </source>
</evidence>
<dbReference type="GO" id="GO:0008652">
    <property type="term" value="P:amino acid biosynthetic process"/>
    <property type="evidence" value="ECO:0007669"/>
    <property type="project" value="UniProtKB-KW"/>
</dbReference>
<feature type="binding site" evidence="11">
    <location>
        <position position="117"/>
    </location>
    <ligand>
        <name>ATP</name>
        <dbReference type="ChEBI" id="CHEBI:30616"/>
    </ligand>
</feature>
<dbReference type="HAMAP" id="MF_00109">
    <property type="entry name" value="Shikimate_kinase"/>
    <property type="match status" value="1"/>
</dbReference>
<comment type="similarity">
    <text evidence="2 11">Belongs to the shikimate kinase family.</text>
</comment>
<evidence type="ECO:0000256" key="4">
    <source>
        <dbReference type="ARBA" id="ARBA00022605"/>
    </source>
</evidence>
<sequence>MKPRVVLIGLPGAGKSTIGRRLSRALGLDLVDSDELIEQRWGGMTCGRIYDHLGEEQFRLVEEDVIADALTTGGIVALGGGAIVSPVTRRRLVGHEVVFLDVSAEEGYRRTRGSLTRPVLQSEDPEQRYRDLDEQRRPLYEEAATLRIRSDRRGPQKVVASILNYLETSESRGSMIPDTADESAVAVEEFL</sequence>
<name>A0A2W5V4G5_9CORY</name>
<proteinExistence type="inferred from homology"/>
<dbReference type="PANTHER" id="PTHR21087:SF16">
    <property type="entry name" value="SHIKIMATE KINASE 1, CHLOROPLASTIC"/>
    <property type="match status" value="1"/>
</dbReference>
<dbReference type="EC" id="2.7.1.71" evidence="3 11"/>
<gene>
    <name evidence="11" type="primary">aroK</name>
    <name evidence="12" type="ORF">DI525_05665</name>
</gene>
<dbReference type="SUPFAM" id="SSF52540">
    <property type="entry name" value="P-loop containing nucleoside triphosphate hydrolases"/>
    <property type="match status" value="1"/>
</dbReference>
<accession>A0A2W5V4G5</accession>
<feature type="binding site" evidence="11">
    <location>
        <position position="136"/>
    </location>
    <ligand>
        <name>substrate</name>
    </ligand>
</feature>
<evidence type="ECO:0000256" key="6">
    <source>
        <dbReference type="ARBA" id="ARBA00022741"/>
    </source>
</evidence>
<dbReference type="GO" id="GO:0000287">
    <property type="term" value="F:magnesium ion binding"/>
    <property type="evidence" value="ECO:0007669"/>
    <property type="project" value="UniProtKB-UniRule"/>
</dbReference>
<evidence type="ECO:0000256" key="11">
    <source>
        <dbReference type="HAMAP-Rule" id="MF_00109"/>
    </source>
</evidence>
<evidence type="ECO:0000256" key="8">
    <source>
        <dbReference type="ARBA" id="ARBA00022840"/>
    </source>
</evidence>
<dbReference type="AlphaFoldDB" id="A0A2W5V4G5"/>
<evidence type="ECO:0000313" key="13">
    <source>
        <dbReference type="Proteomes" id="UP000249432"/>
    </source>
</evidence>
<keyword evidence="5 11" id="KW-0808">Transferase</keyword>
<dbReference type="GO" id="GO:0004765">
    <property type="term" value="F:shikimate kinase activity"/>
    <property type="evidence" value="ECO:0007669"/>
    <property type="project" value="UniProtKB-UniRule"/>
</dbReference>
<dbReference type="GO" id="GO:0009423">
    <property type="term" value="P:chorismate biosynthetic process"/>
    <property type="evidence" value="ECO:0007669"/>
    <property type="project" value="UniProtKB-UniRule"/>
</dbReference>
<reference evidence="12 13" key="1">
    <citation type="submission" date="2017-08" db="EMBL/GenBank/DDBJ databases">
        <title>Infants hospitalized years apart are colonized by the same room-sourced microbial strains.</title>
        <authorList>
            <person name="Brooks B."/>
            <person name="Olm M.R."/>
            <person name="Firek B.A."/>
            <person name="Baker R."/>
            <person name="Thomas B.C."/>
            <person name="Morowitz M.J."/>
            <person name="Banfield J.F."/>
        </authorList>
    </citation>
    <scope>NUCLEOTIDE SEQUENCE [LARGE SCALE GENOMIC DNA]</scope>
    <source>
        <strain evidence="12">S2_003_000_R1_3</strain>
    </source>
</reference>
<dbReference type="InterPro" id="IPR027417">
    <property type="entry name" value="P-loop_NTPase"/>
</dbReference>
<keyword evidence="11" id="KW-0963">Cytoplasm</keyword>
<keyword evidence="7 11" id="KW-0418">Kinase</keyword>
<comment type="caution">
    <text evidence="12">The sequence shown here is derived from an EMBL/GenBank/DDBJ whole genome shotgun (WGS) entry which is preliminary data.</text>
</comment>
<dbReference type="PRINTS" id="PR01100">
    <property type="entry name" value="SHIKIMTKNASE"/>
</dbReference>
<feature type="binding site" evidence="11">
    <location>
        <position position="16"/>
    </location>
    <ligand>
        <name>Mg(2+)</name>
        <dbReference type="ChEBI" id="CHEBI:18420"/>
    </ligand>
</feature>
<dbReference type="RefSeq" id="WP_303734794.1">
    <property type="nucleotide sequence ID" value="NZ_CAKZHK010000009.1"/>
</dbReference>
<dbReference type="PANTHER" id="PTHR21087">
    <property type="entry name" value="SHIKIMATE KINASE"/>
    <property type="match status" value="1"/>
</dbReference>
<comment type="pathway">
    <text evidence="1 11">Metabolic intermediate biosynthesis; chorismate biosynthesis; chorismate from D-erythrose 4-phosphate and phosphoenolpyruvate: step 5/7.</text>
</comment>
<dbReference type="InterPro" id="IPR031322">
    <property type="entry name" value="Shikimate/glucono_kinase"/>
</dbReference>
<comment type="subcellular location">
    <subcellularLocation>
        <location evidence="11">Cytoplasm</location>
    </subcellularLocation>
</comment>
<feature type="binding site" evidence="11">
    <location>
        <position position="80"/>
    </location>
    <ligand>
        <name>substrate</name>
    </ligand>
</feature>
<keyword evidence="11" id="KW-0460">Magnesium</keyword>
<evidence type="ECO:0000256" key="9">
    <source>
        <dbReference type="ARBA" id="ARBA00023141"/>
    </source>
</evidence>
<dbReference type="PROSITE" id="PS01128">
    <property type="entry name" value="SHIKIMATE_KINASE"/>
    <property type="match status" value="1"/>
</dbReference>
<evidence type="ECO:0000256" key="2">
    <source>
        <dbReference type="ARBA" id="ARBA00006997"/>
    </source>
</evidence>
<dbReference type="Gene3D" id="3.40.50.300">
    <property type="entry name" value="P-loop containing nucleotide triphosphate hydrolases"/>
    <property type="match status" value="1"/>
</dbReference>
<dbReference type="UniPathway" id="UPA00053">
    <property type="reaction ID" value="UER00088"/>
</dbReference>
<evidence type="ECO:0000256" key="3">
    <source>
        <dbReference type="ARBA" id="ARBA00012154"/>
    </source>
</evidence>
<dbReference type="InterPro" id="IPR023000">
    <property type="entry name" value="Shikimate_kinase_CS"/>
</dbReference>
<keyword evidence="11" id="KW-0479">Metal-binding</keyword>
<evidence type="ECO:0000256" key="7">
    <source>
        <dbReference type="ARBA" id="ARBA00022777"/>
    </source>
</evidence>
<evidence type="ECO:0000256" key="5">
    <source>
        <dbReference type="ARBA" id="ARBA00022679"/>
    </source>
</evidence>
<protein>
    <recommendedName>
        <fullName evidence="3 11">Shikimate kinase</fullName>
        <shortName evidence="11">SK</shortName>
        <ecNumber evidence="3 11">2.7.1.71</ecNumber>
    </recommendedName>
</protein>
<dbReference type="InterPro" id="IPR000623">
    <property type="entry name" value="Shikimate_kinase/TSH1"/>
</dbReference>
<keyword evidence="8 11" id="KW-0067">ATP-binding</keyword>
<dbReference type="CDD" id="cd00464">
    <property type="entry name" value="SK"/>
    <property type="match status" value="1"/>
</dbReference>
<feature type="binding site" evidence="11">
    <location>
        <position position="34"/>
    </location>
    <ligand>
        <name>substrate</name>
    </ligand>
</feature>
<organism evidence="12 13">
    <name type="scientific">Corynebacterium kroppenstedtii</name>
    <dbReference type="NCBI Taxonomy" id="161879"/>
    <lineage>
        <taxon>Bacteria</taxon>
        <taxon>Bacillati</taxon>
        <taxon>Actinomycetota</taxon>
        <taxon>Actinomycetes</taxon>
        <taxon>Mycobacteriales</taxon>
        <taxon>Corynebacteriaceae</taxon>
        <taxon>Corynebacterium</taxon>
    </lineage>
</organism>
<evidence type="ECO:0000256" key="1">
    <source>
        <dbReference type="ARBA" id="ARBA00004842"/>
    </source>
</evidence>
<keyword evidence="4 11" id="KW-0028">Amino-acid biosynthesis</keyword>
<keyword evidence="6 11" id="KW-0547">Nucleotide-binding</keyword>
<dbReference type="Proteomes" id="UP000249432">
    <property type="component" value="Unassembled WGS sequence"/>
</dbReference>
<keyword evidence="9 11" id="KW-0057">Aromatic amino acid biosynthesis</keyword>
<dbReference type="GO" id="GO:0009073">
    <property type="term" value="P:aromatic amino acid family biosynthetic process"/>
    <property type="evidence" value="ECO:0007669"/>
    <property type="project" value="UniProtKB-KW"/>
</dbReference>
<dbReference type="EMBL" id="QFRA01000011">
    <property type="protein sequence ID" value="PZR04891.1"/>
    <property type="molecule type" value="Genomic_DNA"/>
</dbReference>
<feature type="binding site" evidence="11">
    <location>
        <position position="153"/>
    </location>
    <ligand>
        <name>ATP</name>
        <dbReference type="ChEBI" id="CHEBI:30616"/>
    </ligand>
</feature>
<comment type="catalytic activity">
    <reaction evidence="10 11">
        <text>shikimate + ATP = 3-phosphoshikimate + ADP + H(+)</text>
        <dbReference type="Rhea" id="RHEA:13121"/>
        <dbReference type="ChEBI" id="CHEBI:15378"/>
        <dbReference type="ChEBI" id="CHEBI:30616"/>
        <dbReference type="ChEBI" id="CHEBI:36208"/>
        <dbReference type="ChEBI" id="CHEBI:145989"/>
        <dbReference type="ChEBI" id="CHEBI:456216"/>
        <dbReference type="EC" id="2.7.1.71"/>
    </reaction>
</comment>
<dbReference type="GO" id="GO:0005829">
    <property type="term" value="C:cytosol"/>
    <property type="evidence" value="ECO:0007669"/>
    <property type="project" value="TreeGrafter"/>
</dbReference>
<dbReference type="Pfam" id="PF01202">
    <property type="entry name" value="SKI"/>
    <property type="match status" value="1"/>
</dbReference>